<dbReference type="AlphaFoldDB" id="A0A2X1PLR3"/>
<reference evidence="1 2" key="1">
    <citation type="submission" date="2018-06" db="EMBL/GenBank/DDBJ databases">
        <authorList>
            <consortium name="Pathogen Informatics"/>
            <person name="Doyle S."/>
        </authorList>
    </citation>
    <scope>NUCLEOTIDE SEQUENCE [LARGE SCALE GENOMIC DNA]</scope>
    <source>
        <strain evidence="1 2">NCTC11872</strain>
    </source>
</reference>
<name>A0A2X1PLR3_HAEIF</name>
<proteinExistence type="predicted"/>
<protein>
    <submittedName>
        <fullName evidence="1">Hydrolase</fullName>
    </submittedName>
</protein>
<organism evidence="1 2">
    <name type="scientific">Haemophilus influenzae</name>
    <dbReference type="NCBI Taxonomy" id="727"/>
    <lineage>
        <taxon>Bacteria</taxon>
        <taxon>Pseudomonadati</taxon>
        <taxon>Pseudomonadota</taxon>
        <taxon>Gammaproteobacteria</taxon>
        <taxon>Pasteurellales</taxon>
        <taxon>Pasteurellaceae</taxon>
        <taxon>Haemophilus</taxon>
    </lineage>
</organism>
<dbReference type="EMBL" id="UASK01000008">
    <property type="protein sequence ID" value="SPX42531.1"/>
    <property type="molecule type" value="Genomic_DNA"/>
</dbReference>
<evidence type="ECO:0000313" key="2">
    <source>
        <dbReference type="Proteomes" id="UP000249936"/>
    </source>
</evidence>
<dbReference type="Proteomes" id="UP000249936">
    <property type="component" value="Unassembled WGS sequence"/>
</dbReference>
<keyword evidence="1" id="KW-0378">Hydrolase</keyword>
<sequence length="63" mass="7331">MEKIKRFYFAEYQQNLLGAIWALEEGNMADDELIIQIQQGKRRPKGNLCATSLVFPRKSFPNL</sequence>
<gene>
    <name evidence="1" type="ORF">NCTC11872_02169</name>
</gene>
<dbReference type="GO" id="GO:0016787">
    <property type="term" value="F:hydrolase activity"/>
    <property type="evidence" value="ECO:0007669"/>
    <property type="project" value="UniProtKB-KW"/>
</dbReference>
<accession>A0A2X1PLR3</accession>
<dbReference type="Gene3D" id="3.40.630.30">
    <property type="match status" value="1"/>
</dbReference>
<evidence type="ECO:0000313" key="1">
    <source>
        <dbReference type="EMBL" id="SPX42531.1"/>
    </source>
</evidence>